<keyword evidence="8 12" id="KW-1133">Transmembrane helix</keyword>
<evidence type="ECO:0000313" key="15">
    <source>
        <dbReference type="EMBL" id="NYI42687.1"/>
    </source>
</evidence>
<dbReference type="InterPro" id="IPR003661">
    <property type="entry name" value="HisK_dim/P_dom"/>
</dbReference>
<evidence type="ECO:0000256" key="5">
    <source>
        <dbReference type="ARBA" id="ARBA00022679"/>
    </source>
</evidence>
<evidence type="ECO:0000259" key="14">
    <source>
        <dbReference type="PROSITE" id="PS50885"/>
    </source>
</evidence>
<evidence type="ECO:0000256" key="10">
    <source>
        <dbReference type="ARBA" id="ARBA00023136"/>
    </source>
</evidence>
<feature type="domain" description="HAMP" evidence="14">
    <location>
        <begin position="195"/>
        <end position="248"/>
    </location>
</feature>
<dbReference type="CDD" id="cd06225">
    <property type="entry name" value="HAMP"/>
    <property type="match status" value="1"/>
</dbReference>
<keyword evidence="5 15" id="KW-0808">Transferase</keyword>
<dbReference type="CDD" id="cd00082">
    <property type="entry name" value="HisKA"/>
    <property type="match status" value="1"/>
</dbReference>
<dbReference type="PROSITE" id="PS50885">
    <property type="entry name" value="HAMP"/>
    <property type="match status" value="1"/>
</dbReference>
<dbReference type="OrthoDB" id="9786919at2"/>
<evidence type="ECO:0000256" key="12">
    <source>
        <dbReference type="SAM" id="Phobius"/>
    </source>
</evidence>
<evidence type="ECO:0000256" key="1">
    <source>
        <dbReference type="ARBA" id="ARBA00000085"/>
    </source>
</evidence>
<dbReference type="SMART" id="SM00387">
    <property type="entry name" value="HATPase_c"/>
    <property type="match status" value="1"/>
</dbReference>
<sequence length="484" mass="51194">MSLRSRVLVGLALIGLVASVAAVAVTLTTRTYLVQQLDGRLLGFAGGPSTHADAAQDLTNYVNGDDGDGDADPPVVPTDPTKDRPSEALLGKLYIDGTYRAVLNPNVYRTDEATTSLPEIDPSVLSVAVDTYLTVPSTGDQQYRVLVRPAIDHWEVIGLSMEPVEAVSHRMVLIEVLSIAAVLVGLGLVAWWVIRLGVTPMRRMVDASMLIANGDLSVRLDGAGSGTESAALATSLNAMIGRLSDSISERERSEAQLREFVADASHELRTPLTTVLGYAQLHRKGAISGKRQQTDAWTRTEAEASRMKRLVEDMLVLARFDAEPQLRLASIDAKRLVTEVLGDAGRAHPEVTFALGHGPVTADVEAGVMVTADSDRLRQAVINVVNNAAQHGAAHVTATVTVVESDHGERVRIDVADDGPGMTAEIAARATERFVRGDSSRSRSTGGAGLGLAITAAIVDAHEGTLQISSSLGKGTTVSIDIPA</sequence>
<keyword evidence="6 12" id="KW-0812">Transmembrane</keyword>
<accession>A0A7Y9ZC74</accession>
<dbReference type="SUPFAM" id="SSF55874">
    <property type="entry name" value="ATPase domain of HSP90 chaperone/DNA topoisomerase II/histidine kinase"/>
    <property type="match status" value="1"/>
</dbReference>
<evidence type="ECO:0000256" key="9">
    <source>
        <dbReference type="ARBA" id="ARBA00023012"/>
    </source>
</evidence>
<comment type="caution">
    <text evidence="15">The sequence shown here is derived from an EMBL/GenBank/DDBJ whole genome shotgun (WGS) entry which is preliminary data.</text>
</comment>
<dbReference type="Pfam" id="PF00512">
    <property type="entry name" value="HisKA"/>
    <property type="match status" value="1"/>
</dbReference>
<protein>
    <recommendedName>
        <fullName evidence="3">histidine kinase</fullName>
        <ecNumber evidence="3">2.7.13.3</ecNumber>
    </recommendedName>
</protein>
<dbReference type="PROSITE" id="PS50109">
    <property type="entry name" value="HIS_KIN"/>
    <property type="match status" value="1"/>
</dbReference>
<dbReference type="SUPFAM" id="SSF47384">
    <property type="entry name" value="Homodimeric domain of signal transducing histidine kinase"/>
    <property type="match status" value="1"/>
</dbReference>
<comment type="catalytic activity">
    <reaction evidence="1">
        <text>ATP + protein L-histidine = ADP + protein N-phospho-L-histidine.</text>
        <dbReference type="EC" id="2.7.13.3"/>
    </reaction>
</comment>
<keyword evidence="7 15" id="KW-0418">Kinase</keyword>
<dbReference type="RefSeq" id="WP_152649544.1">
    <property type="nucleotide sequence ID" value="NZ_BBRC01000006.1"/>
</dbReference>
<keyword evidence="10 12" id="KW-0472">Membrane</keyword>
<evidence type="ECO:0000256" key="8">
    <source>
        <dbReference type="ARBA" id="ARBA00022989"/>
    </source>
</evidence>
<feature type="region of interest" description="Disordered" evidence="11">
    <location>
        <begin position="63"/>
        <end position="83"/>
    </location>
</feature>
<evidence type="ECO:0000313" key="16">
    <source>
        <dbReference type="Proteomes" id="UP000547973"/>
    </source>
</evidence>
<dbReference type="PANTHER" id="PTHR45436:SF5">
    <property type="entry name" value="SENSOR HISTIDINE KINASE TRCS"/>
    <property type="match status" value="1"/>
</dbReference>
<organism evidence="15 16">
    <name type="scientific">Demequina lutea</name>
    <dbReference type="NCBI Taxonomy" id="431489"/>
    <lineage>
        <taxon>Bacteria</taxon>
        <taxon>Bacillati</taxon>
        <taxon>Actinomycetota</taxon>
        <taxon>Actinomycetes</taxon>
        <taxon>Micrococcales</taxon>
        <taxon>Demequinaceae</taxon>
        <taxon>Demequina</taxon>
    </lineage>
</organism>
<dbReference type="InterPro" id="IPR003660">
    <property type="entry name" value="HAMP_dom"/>
</dbReference>
<dbReference type="SMART" id="SM00388">
    <property type="entry name" value="HisKA"/>
    <property type="match status" value="1"/>
</dbReference>
<keyword evidence="9" id="KW-0902">Two-component regulatory system</keyword>
<name>A0A7Y9ZC74_9MICO</name>
<dbReference type="Gene3D" id="1.10.287.130">
    <property type="match status" value="1"/>
</dbReference>
<dbReference type="InterPro" id="IPR036890">
    <property type="entry name" value="HATPase_C_sf"/>
</dbReference>
<dbReference type="InterPro" id="IPR004358">
    <property type="entry name" value="Sig_transdc_His_kin-like_C"/>
</dbReference>
<dbReference type="Pfam" id="PF00672">
    <property type="entry name" value="HAMP"/>
    <property type="match status" value="1"/>
</dbReference>
<dbReference type="Gene3D" id="6.10.340.10">
    <property type="match status" value="1"/>
</dbReference>
<dbReference type="InterPro" id="IPR003594">
    <property type="entry name" value="HATPase_dom"/>
</dbReference>
<dbReference type="Proteomes" id="UP000547973">
    <property type="component" value="Unassembled WGS sequence"/>
</dbReference>
<gene>
    <name evidence="15" type="ORF">BKA03_002806</name>
</gene>
<dbReference type="CDD" id="cd00075">
    <property type="entry name" value="HATPase"/>
    <property type="match status" value="1"/>
</dbReference>
<evidence type="ECO:0000256" key="6">
    <source>
        <dbReference type="ARBA" id="ARBA00022692"/>
    </source>
</evidence>
<dbReference type="SUPFAM" id="SSF158472">
    <property type="entry name" value="HAMP domain-like"/>
    <property type="match status" value="1"/>
</dbReference>
<comment type="subcellular location">
    <subcellularLocation>
        <location evidence="2">Cell membrane</location>
    </subcellularLocation>
</comment>
<keyword evidence="4" id="KW-0597">Phosphoprotein</keyword>
<dbReference type="GO" id="GO:0000155">
    <property type="term" value="F:phosphorelay sensor kinase activity"/>
    <property type="evidence" value="ECO:0007669"/>
    <property type="project" value="InterPro"/>
</dbReference>
<dbReference type="InterPro" id="IPR050428">
    <property type="entry name" value="TCS_sensor_his_kinase"/>
</dbReference>
<dbReference type="PANTHER" id="PTHR45436">
    <property type="entry name" value="SENSOR HISTIDINE KINASE YKOH"/>
    <property type="match status" value="1"/>
</dbReference>
<dbReference type="FunFam" id="1.10.287.130:FF:000001">
    <property type="entry name" value="Two-component sensor histidine kinase"/>
    <property type="match status" value="1"/>
</dbReference>
<dbReference type="InterPro" id="IPR036097">
    <property type="entry name" value="HisK_dim/P_sf"/>
</dbReference>
<dbReference type="PRINTS" id="PR00344">
    <property type="entry name" value="BCTRLSENSOR"/>
</dbReference>
<dbReference type="SMART" id="SM00304">
    <property type="entry name" value="HAMP"/>
    <property type="match status" value="1"/>
</dbReference>
<dbReference type="EMBL" id="JACBZO010000001">
    <property type="protein sequence ID" value="NYI42687.1"/>
    <property type="molecule type" value="Genomic_DNA"/>
</dbReference>
<dbReference type="AlphaFoldDB" id="A0A7Y9ZC74"/>
<dbReference type="Gene3D" id="3.30.565.10">
    <property type="entry name" value="Histidine kinase-like ATPase, C-terminal domain"/>
    <property type="match status" value="1"/>
</dbReference>
<evidence type="ECO:0000256" key="2">
    <source>
        <dbReference type="ARBA" id="ARBA00004236"/>
    </source>
</evidence>
<evidence type="ECO:0000256" key="7">
    <source>
        <dbReference type="ARBA" id="ARBA00022777"/>
    </source>
</evidence>
<dbReference type="GO" id="GO:0005886">
    <property type="term" value="C:plasma membrane"/>
    <property type="evidence" value="ECO:0007669"/>
    <property type="project" value="UniProtKB-SubCell"/>
</dbReference>
<proteinExistence type="predicted"/>
<evidence type="ECO:0000259" key="13">
    <source>
        <dbReference type="PROSITE" id="PS50109"/>
    </source>
</evidence>
<evidence type="ECO:0000256" key="4">
    <source>
        <dbReference type="ARBA" id="ARBA00022553"/>
    </source>
</evidence>
<evidence type="ECO:0000256" key="3">
    <source>
        <dbReference type="ARBA" id="ARBA00012438"/>
    </source>
</evidence>
<reference evidence="15 16" key="1">
    <citation type="submission" date="2020-07" db="EMBL/GenBank/DDBJ databases">
        <title>Sequencing the genomes of 1000 actinobacteria strains.</title>
        <authorList>
            <person name="Klenk H.-P."/>
        </authorList>
    </citation>
    <scope>NUCLEOTIDE SEQUENCE [LARGE SCALE GENOMIC DNA]</scope>
    <source>
        <strain evidence="15 16">DSM 19970</strain>
    </source>
</reference>
<keyword evidence="16" id="KW-1185">Reference proteome</keyword>
<evidence type="ECO:0000256" key="11">
    <source>
        <dbReference type="SAM" id="MobiDB-lite"/>
    </source>
</evidence>
<feature type="transmembrane region" description="Helical" evidence="12">
    <location>
        <begin position="171"/>
        <end position="194"/>
    </location>
</feature>
<dbReference type="EC" id="2.7.13.3" evidence="3"/>
<dbReference type="InterPro" id="IPR005467">
    <property type="entry name" value="His_kinase_dom"/>
</dbReference>
<dbReference type="Pfam" id="PF02518">
    <property type="entry name" value="HATPase_c"/>
    <property type="match status" value="1"/>
</dbReference>
<feature type="domain" description="Histidine kinase" evidence="13">
    <location>
        <begin position="263"/>
        <end position="484"/>
    </location>
</feature>